<protein>
    <submittedName>
        <fullName evidence="19">Vav 2 guanine nucleotide exchange factor</fullName>
    </submittedName>
</protein>
<evidence type="ECO:0000256" key="2">
    <source>
        <dbReference type="ARBA" id="ARBA00022553"/>
    </source>
</evidence>
<dbReference type="InterPro" id="IPR001331">
    <property type="entry name" value="GDS_CDC24_CS"/>
</dbReference>
<evidence type="ECO:0000259" key="13">
    <source>
        <dbReference type="PROSITE" id="PS50001"/>
    </source>
</evidence>
<dbReference type="FunFam" id="2.30.30.40:FF:000039">
    <property type="entry name" value="Vav guanine nucleotide exchange factor 3"/>
    <property type="match status" value="1"/>
</dbReference>
<evidence type="ECO:0000259" key="16">
    <source>
        <dbReference type="PROSITE" id="PS50010"/>
    </source>
</evidence>
<reference evidence="19" key="3">
    <citation type="submission" date="2025-09" db="UniProtKB">
        <authorList>
            <consortium name="Ensembl"/>
        </authorList>
    </citation>
    <scope>IDENTIFICATION</scope>
</reference>
<dbReference type="Pfam" id="PF00621">
    <property type="entry name" value="RhoGEF"/>
    <property type="match status" value="1"/>
</dbReference>
<dbReference type="FunFam" id="3.30.60.20:FF:000015">
    <property type="entry name" value="Vav guanine nucleotide exchange factor 1"/>
    <property type="match status" value="1"/>
</dbReference>
<dbReference type="CDD" id="cd20868">
    <property type="entry name" value="C1_VAV2"/>
    <property type="match status" value="1"/>
</dbReference>
<evidence type="ECO:0000256" key="11">
    <source>
        <dbReference type="PROSITE-ProRule" id="PRU00192"/>
    </source>
</evidence>
<dbReference type="InterPro" id="IPR000219">
    <property type="entry name" value="DH_dom"/>
</dbReference>
<dbReference type="GO" id="GO:0005085">
    <property type="term" value="F:guanyl-nucleotide exchange factor activity"/>
    <property type="evidence" value="ECO:0007669"/>
    <property type="project" value="UniProtKB-KW"/>
</dbReference>
<name>A0A665V7Z5_ECHNA</name>
<feature type="domain" description="PH" evidence="15">
    <location>
        <begin position="303"/>
        <end position="405"/>
    </location>
</feature>
<keyword evidence="8 10" id="KW-0727">SH2 domain</keyword>
<dbReference type="PROSITE" id="PS50002">
    <property type="entry name" value="SH3"/>
    <property type="match status" value="2"/>
</dbReference>
<dbReference type="CDD" id="cd01223">
    <property type="entry name" value="PH_Vav"/>
    <property type="match status" value="1"/>
</dbReference>
<keyword evidence="12" id="KW-0175">Coiled coil</keyword>
<evidence type="ECO:0000259" key="15">
    <source>
        <dbReference type="PROSITE" id="PS50003"/>
    </source>
</evidence>
<dbReference type="SUPFAM" id="SSF55550">
    <property type="entry name" value="SH2 domain"/>
    <property type="match status" value="1"/>
</dbReference>
<dbReference type="Gene3D" id="1.10.418.10">
    <property type="entry name" value="Calponin-like domain"/>
    <property type="match status" value="1"/>
</dbReference>
<dbReference type="Gene3D" id="3.30.505.10">
    <property type="entry name" value="SH2 domain"/>
    <property type="match status" value="1"/>
</dbReference>
<dbReference type="PROSITE" id="PS50021">
    <property type="entry name" value="CH"/>
    <property type="match status" value="1"/>
</dbReference>
<dbReference type="InterPro" id="IPR001849">
    <property type="entry name" value="PH_domain"/>
</dbReference>
<dbReference type="Pfam" id="PF00017">
    <property type="entry name" value="SH2"/>
    <property type="match status" value="1"/>
</dbReference>
<keyword evidence="1 11" id="KW-0728">SH3 domain</keyword>
<dbReference type="InterPro" id="IPR000980">
    <property type="entry name" value="SH2"/>
</dbReference>
<dbReference type="CDD" id="cd00160">
    <property type="entry name" value="RhoGEF"/>
    <property type="match status" value="1"/>
</dbReference>
<evidence type="ECO:0000256" key="6">
    <source>
        <dbReference type="ARBA" id="ARBA00022771"/>
    </source>
</evidence>
<dbReference type="SMART" id="SM00233">
    <property type="entry name" value="PH"/>
    <property type="match status" value="1"/>
</dbReference>
<sequence length="743" mass="86561">MEEWRQCGRWLIDCKVLPPNHRVVWPSAAVFDLAQALRDGVLLCQMLHNLSPGSVDLKEINFRPQMSQFLCLKNIRTFLKVCHDKFGLRNCELFDPFDLFDVRDFGKVSKIGAWGQTVPGFRPKNTKMGMTEDDKRNCCLVEIQETEAKYYKTLEDIEKNYMIPLKQVLSPQDMEAIFVNLEYCSHMENAQKTLDELIATREDIKNKVEECTMKVQEGKFKLQDLLVVPMQRVLKYHLLLKELLSHSTDRPERQQLKEALEAMQDLAMYINEVKRDNETLKKISEFQSSIENLQQVKLEEYGRPKIDGELKVCSIVNRTKQDRYIFLFDKVVIVCKRKGYSYELKEIIELQSYKMSDDPMNNRDMKKWSYGFYLIHLQGKQGFQFFCKTEETKRKWMEQFEMAMSNIKPERATANQHNFQMHTFDKNTNCRACKMLLRGIFYQGYYCSRCGTGAHKECLEVITICKISRTKHVPCTYISNKLHCVPLFPGPKMVGVRNYHGTPAPPGKTPLCFQTGDFIELLKGDPDTAWWEGKLIQTQKSGFFPSSCVKPCLDPKGRCIYSRHLCRFAGNMERQQADNLLKSHSSGTYLIRERTAEAERFAISIKFNDEVKHIKVIEKDSWIHITEAKKFESLLELVEYYQSHSLKESFKLLDTTLRYPYKSRERSLTRASTRSPVFTPRVVSTAVARYNFAARDMRELSLREGDIVKIYSKIGGDQGWWKGEANGRIGWFPSTYVDEEGVQ</sequence>
<dbReference type="SMART" id="SM00252">
    <property type="entry name" value="SH2"/>
    <property type="match status" value="1"/>
</dbReference>
<dbReference type="InterPro" id="IPR011993">
    <property type="entry name" value="PH-like_dom_sf"/>
</dbReference>
<dbReference type="PRINTS" id="PR00452">
    <property type="entry name" value="SH3DOMAIN"/>
</dbReference>
<dbReference type="SMART" id="SM00033">
    <property type="entry name" value="CH"/>
    <property type="match status" value="1"/>
</dbReference>
<feature type="domain" description="SH3" evidence="14">
    <location>
        <begin position="681"/>
        <end position="742"/>
    </location>
</feature>
<feature type="coiled-coil region" evidence="12">
    <location>
        <begin position="187"/>
        <end position="214"/>
    </location>
</feature>
<feature type="domain" description="SH2" evidence="13">
    <location>
        <begin position="567"/>
        <end position="661"/>
    </location>
</feature>
<dbReference type="CDD" id="cd11977">
    <property type="entry name" value="SH3_VAV2_2"/>
    <property type="match status" value="1"/>
</dbReference>
<dbReference type="PROSITE" id="PS50003">
    <property type="entry name" value="PH_DOMAIN"/>
    <property type="match status" value="1"/>
</dbReference>
<organism evidence="19 20">
    <name type="scientific">Echeneis naucrates</name>
    <name type="common">Live sharksucker</name>
    <dbReference type="NCBI Taxonomy" id="173247"/>
    <lineage>
        <taxon>Eukaryota</taxon>
        <taxon>Metazoa</taxon>
        <taxon>Chordata</taxon>
        <taxon>Craniata</taxon>
        <taxon>Vertebrata</taxon>
        <taxon>Euteleostomi</taxon>
        <taxon>Actinopterygii</taxon>
        <taxon>Neopterygii</taxon>
        <taxon>Teleostei</taxon>
        <taxon>Neoteleostei</taxon>
        <taxon>Acanthomorphata</taxon>
        <taxon>Carangaria</taxon>
        <taxon>Carangiformes</taxon>
        <taxon>Echeneidae</taxon>
        <taxon>Echeneis</taxon>
    </lineage>
</organism>
<dbReference type="PROSITE" id="PS00741">
    <property type="entry name" value="DH_1"/>
    <property type="match status" value="1"/>
</dbReference>
<feature type="domain" description="DH" evidence="16">
    <location>
        <begin position="135"/>
        <end position="181"/>
    </location>
</feature>
<dbReference type="GO" id="GO:0016477">
    <property type="term" value="P:cell migration"/>
    <property type="evidence" value="ECO:0007669"/>
    <property type="project" value="TreeGrafter"/>
</dbReference>
<dbReference type="GO" id="GO:0008270">
    <property type="term" value="F:zinc ion binding"/>
    <property type="evidence" value="ECO:0007669"/>
    <property type="project" value="UniProtKB-KW"/>
</dbReference>
<dbReference type="Pfam" id="PF07653">
    <property type="entry name" value="SH3_2"/>
    <property type="match status" value="1"/>
</dbReference>
<feature type="domain" description="Phorbol-ester/DAG-type" evidence="18">
    <location>
        <begin position="416"/>
        <end position="465"/>
    </location>
</feature>
<dbReference type="PROSITE" id="PS50081">
    <property type="entry name" value="ZF_DAG_PE_2"/>
    <property type="match status" value="1"/>
</dbReference>
<dbReference type="InterPro" id="IPR036860">
    <property type="entry name" value="SH2_dom_sf"/>
</dbReference>
<dbReference type="InterPro" id="IPR037832">
    <property type="entry name" value="PH_Vav"/>
</dbReference>
<evidence type="ECO:0000256" key="8">
    <source>
        <dbReference type="ARBA" id="ARBA00022999"/>
    </source>
</evidence>
<evidence type="ECO:0000313" key="19">
    <source>
        <dbReference type="Ensembl" id="ENSENLP00000027760.1"/>
    </source>
</evidence>
<evidence type="ECO:0000256" key="5">
    <source>
        <dbReference type="ARBA" id="ARBA00022737"/>
    </source>
</evidence>
<feature type="domain" description="SH3" evidence="14">
    <location>
        <begin position="488"/>
        <end position="554"/>
    </location>
</feature>
<feature type="domain" description="DH" evidence="16">
    <location>
        <begin position="182"/>
        <end position="273"/>
    </location>
</feature>
<gene>
    <name evidence="19" type="primary">vav2</name>
</gene>
<dbReference type="Pfam" id="PF22697">
    <property type="entry name" value="SOS1_NGEF_PH"/>
    <property type="match status" value="1"/>
</dbReference>
<dbReference type="Ensembl" id="ENSENLT00000028599.1">
    <property type="protein sequence ID" value="ENSENLP00000027760.1"/>
    <property type="gene ID" value="ENSENLG00000011591.1"/>
</dbReference>
<dbReference type="GO" id="GO:0035556">
    <property type="term" value="P:intracellular signal transduction"/>
    <property type="evidence" value="ECO:0007669"/>
    <property type="project" value="InterPro"/>
</dbReference>
<evidence type="ECO:0000256" key="7">
    <source>
        <dbReference type="ARBA" id="ARBA00022833"/>
    </source>
</evidence>
<proteinExistence type="predicted"/>
<reference evidence="19" key="1">
    <citation type="submission" date="2021-04" db="EMBL/GenBank/DDBJ databases">
        <authorList>
            <consortium name="Wellcome Sanger Institute Data Sharing"/>
        </authorList>
    </citation>
    <scope>NUCLEOTIDE SEQUENCE [LARGE SCALE GENOMIC DNA]</scope>
</reference>
<dbReference type="InterPro" id="IPR035732">
    <property type="entry name" value="VAV2_SH3_2"/>
</dbReference>
<dbReference type="SUPFAM" id="SSF50729">
    <property type="entry name" value="PH domain-like"/>
    <property type="match status" value="1"/>
</dbReference>
<keyword evidence="9" id="KW-0449">Lipoprotein</keyword>
<evidence type="ECO:0000259" key="14">
    <source>
        <dbReference type="PROSITE" id="PS50002"/>
    </source>
</evidence>
<dbReference type="FunFam" id="3.30.505.10:FF:000024">
    <property type="entry name" value="Vav guanine nucleotide exchange factor 2"/>
    <property type="match status" value="1"/>
</dbReference>
<feature type="domain" description="Calponin-homology (CH)" evidence="17">
    <location>
        <begin position="1"/>
        <end position="119"/>
    </location>
</feature>
<dbReference type="Gene3D" id="2.30.30.40">
    <property type="entry name" value="SH3 Domains"/>
    <property type="match status" value="2"/>
</dbReference>
<dbReference type="InterPro" id="IPR036872">
    <property type="entry name" value="CH_dom_sf"/>
</dbReference>
<dbReference type="PANTHER" id="PTHR45818">
    <property type="entry name" value="PROTEIN VAV"/>
    <property type="match status" value="1"/>
</dbReference>
<dbReference type="InterPro" id="IPR002219">
    <property type="entry name" value="PKC_DAG/PE"/>
</dbReference>
<evidence type="ECO:0000313" key="20">
    <source>
        <dbReference type="Proteomes" id="UP000472264"/>
    </source>
</evidence>
<dbReference type="InterPro" id="IPR035899">
    <property type="entry name" value="DBL_dom_sf"/>
</dbReference>
<dbReference type="PRINTS" id="PR00401">
    <property type="entry name" value="SH2DOMAIN"/>
</dbReference>
<dbReference type="AlphaFoldDB" id="A0A665V7Z5"/>
<dbReference type="InterPro" id="IPR055251">
    <property type="entry name" value="SOS1_NGEF_PH"/>
</dbReference>
<dbReference type="Gene3D" id="2.30.29.30">
    <property type="entry name" value="Pleckstrin-homology domain (PH domain)/Phosphotyrosine-binding domain (PTB)"/>
    <property type="match status" value="1"/>
</dbReference>
<evidence type="ECO:0000259" key="18">
    <source>
        <dbReference type="PROSITE" id="PS50081"/>
    </source>
</evidence>
<dbReference type="FunFam" id="2.30.29.30:FF:000050">
    <property type="entry name" value="Vav guanine nucleotide exchange factor 2"/>
    <property type="match status" value="1"/>
</dbReference>
<dbReference type="SUPFAM" id="SSF47576">
    <property type="entry name" value="Calponin-homology domain, CH-domain"/>
    <property type="match status" value="1"/>
</dbReference>
<dbReference type="Proteomes" id="UP000472264">
    <property type="component" value="Chromosome 12"/>
</dbReference>
<evidence type="ECO:0000256" key="10">
    <source>
        <dbReference type="PROSITE-ProRule" id="PRU00191"/>
    </source>
</evidence>
<evidence type="ECO:0000256" key="12">
    <source>
        <dbReference type="SAM" id="Coils"/>
    </source>
</evidence>
<dbReference type="SMART" id="SM00325">
    <property type="entry name" value="RhoGEF"/>
    <property type="match status" value="1"/>
</dbReference>
<keyword evidence="2" id="KW-0597">Phosphoprotein</keyword>
<dbReference type="Pfam" id="PF11971">
    <property type="entry name" value="CAMSAP_CH"/>
    <property type="match status" value="1"/>
</dbReference>
<evidence type="ECO:0000256" key="1">
    <source>
        <dbReference type="ARBA" id="ARBA00022443"/>
    </source>
</evidence>
<evidence type="ECO:0000256" key="9">
    <source>
        <dbReference type="ARBA" id="ARBA00023288"/>
    </source>
</evidence>
<dbReference type="InterPro" id="IPR001715">
    <property type="entry name" value="CH_dom"/>
</dbReference>
<keyword evidence="20" id="KW-1185">Reference proteome</keyword>
<accession>A0A665V7Z5</accession>
<reference evidence="19" key="2">
    <citation type="submission" date="2025-08" db="UniProtKB">
        <authorList>
            <consortium name="Ensembl"/>
        </authorList>
    </citation>
    <scope>IDENTIFICATION</scope>
</reference>
<evidence type="ECO:0000259" key="17">
    <source>
        <dbReference type="PROSITE" id="PS50021"/>
    </source>
</evidence>
<evidence type="ECO:0000256" key="4">
    <source>
        <dbReference type="ARBA" id="ARBA00022723"/>
    </source>
</evidence>
<keyword evidence="4" id="KW-0479">Metal-binding</keyword>
<keyword evidence="6" id="KW-0863">Zinc-finger</keyword>
<keyword evidence="3" id="KW-0344">Guanine-nucleotide releasing factor</keyword>
<dbReference type="Pfam" id="PF00018">
    <property type="entry name" value="SH3_1"/>
    <property type="match status" value="1"/>
</dbReference>
<evidence type="ECO:0000256" key="3">
    <source>
        <dbReference type="ARBA" id="ARBA00022658"/>
    </source>
</evidence>
<dbReference type="SMART" id="SM00109">
    <property type="entry name" value="C1"/>
    <property type="match status" value="1"/>
</dbReference>
<dbReference type="PROSITE" id="PS50001">
    <property type="entry name" value="SH2"/>
    <property type="match status" value="1"/>
</dbReference>
<dbReference type="SMART" id="SM00326">
    <property type="entry name" value="SH3"/>
    <property type="match status" value="2"/>
</dbReference>
<dbReference type="InterPro" id="IPR036028">
    <property type="entry name" value="SH3-like_dom_sf"/>
</dbReference>
<dbReference type="GO" id="GO:0005737">
    <property type="term" value="C:cytoplasm"/>
    <property type="evidence" value="ECO:0007669"/>
    <property type="project" value="TreeGrafter"/>
</dbReference>
<dbReference type="PROSITE" id="PS50010">
    <property type="entry name" value="DH_2"/>
    <property type="match status" value="2"/>
</dbReference>
<dbReference type="SUPFAM" id="SSF48065">
    <property type="entry name" value="DBL homology domain (DH-domain)"/>
    <property type="match status" value="1"/>
</dbReference>
<keyword evidence="7" id="KW-0862">Zinc</keyword>
<dbReference type="SUPFAM" id="SSF50044">
    <property type="entry name" value="SH3-domain"/>
    <property type="match status" value="2"/>
</dbReference>
<dbReference type="FunFam" id="1.10.418.10:FF:000019">
    <property type="entry name" value="Vav guanine nucleotide exchange factor 2"/>
    <property type="match status" value="1"/>
</dbReference>
<dbReference type="PROSITE" id="PS00479">
    <property type="entry name" value="ZF_DAG_PE_1"/>
    <property type="match status" value="1"/>
</dbReference>
<keyword evidence="5" id="KW-0677">Repeat</keyword>
<dbReference type="PANTHER" id="PTHR45818:SF4">
    <property type="entry name" value="GUANINE NUCLEOTIDE EXCHANGE FACTOR VAV2"/>
    <property type="match status" value="1"/>
</dbReference>
<dbReference type="InterPro" id="IPR022613">
    <property type="entry name" value="CH_CAMSAP_2"/>
</dbReference>
<dbReference type="InterPro" id="IPR001452">
    <property type="entry name" value="SH3_domain"/>
</dbReference>
<dbReference type="Pfam" id="PF00130">
    <property type="entry name" value="C1_1"/>
    <property type="match status" value="1"/>
</dbReference>
<dbReference type="Gene3D" id="3.30.60.20">
    <property type="match status" value="1"/>
</dbReference>
<dbReference type="Gene3D" id="1.20.900.10">
    <property type="entry name" value="Dbl homology (DH) domain"/>
    <property type="match status" value="2"/>
</dbReference>